<protein>
    <submittedName>
        <fullName evidence="2">Uncharacterized protein</fullName>
    </submittedName>
</protein>
<dbReference type="AlphaFoldDB" id="A0A2U1TH01"/>
<keyword evidence="1" id="KW-1133">Transmembrane helix</keyword>
<name>A0A2U1TH01_9MICO</name>
<reference evidence="3" key="1">
    <citation type="submission" date="2018-04" db="EMBL/GenBank/DDBJ databases">
        <authorList>
            <person name="Liu S."/>
            <person name="Wang Z."/>
            <person name="Li J."/>
        </authorList>
    </citation>
    <scope>NUCLEOTIDE SEQUENCE [LARGE SCALE GENOMIC DNA]</scope>
    <source>
        <strain evidence="3">622</strain>
    </source>
</reference>
<evidence type="ECO:0000313" key="2">
    <source>
        <dbReference type="EMBL" id="PWC08158.1"/>
    </source>
</evidence>
<evidence type="ECO:0000256" key="1">
    <source>
        <dbReference type="SAM" id="Phobius"/>
    </source>
</evidence>
<sequence>MLVIGVMVLAVLAQGFYLWAASLMFWLGPGQSPTHDEGLIIASATSVILLAAGALVAVSTRATAFGVTVGVWAVLLLLNFGLWLVVGLLGTITVLALGCVWLVRSRRLAPSRPIRE</sequence>
<keyword evidence="3" id="KW-1185">Reference proteome</keyword>
<gene>
    <name evidence="2" type="ORF">DF223_02045</name>
</gene>
<feature type="transmembrane region" description="Helical" evidence="1">
    <location>
        <begin position="6"/>
        <end position="27"/>
    </location>
</feature>
<comment type="caution">
    <text evidence="2">The sequence shown here is derived from an EMBL/GenBank/DDBJ whole genome shotgun (WGS) entry which is preliminary data.</text>
</comment>
<organism evidence="2 3">
    <name type="scientific">Mycetocola zhujimingii</name>
    <dbReference type="NCBI Taxonomy" id="2079792"/>
    <lineage>
        <taxon>Bacteria</taxon>
        <taxon>Bacillati</taxon>
        <taxon>Actinomycetota</taxon>
        <taxon>Actinomycetes</taxon>
        <taxon>Micrococcales</taxon>
        <taxon>Microbacteriaceae</taxon>
        <taxon>Mycetocola</taxon>
    </lineage>
</organism>
<evidence type="ECO:0000313" key="3">
    <source>
        <dbReference type="Proteomes" id="UP000244962"/>
    </source>
</evidence>
<proteinExistence type="predicted"/>
<accession>A0A2U1TH01</accession>
<keyword evidence="1" id="KW-0472">Membrane</keyword>
<dbReference type="EMBL" id="QEFB01000001">
    <property type="protein sequence ID" value="PWC08158.1"/>
    <property type="molecule type" value="Genomic_DNA"/>
</dbReference>
<dbReference type="Proteomes" id="UP000244962">
    <property type="component" value="Unassembled WGS sequence"/>
</dbReference>
<feature type="transmembrane region" description="Helical" evidence="1">
    <location>
        <begin position="70"/>
        <end position="103"/>
    </location>
</feature>
<feature type="transmembrane region" description="Helical" evidence="1">
    <location>
        <begin position="39"/>
        <end position="58"/>
    </location>
</feature>
<keyword evidence="1" id="KW-0812">Transmembrane</keyword>